<name>A0A0F9KV46_9ZZZZ</name>
<dbReference type="EMBL" id="LAZR01014043">
    <property type="protein sequence ID" value="KKM19200.1"/>
    <property type="molecule type" value="Genomic_DNA"/>
</dbReference>
<protein>
    <submittedName>
        <fullName evidence="1">Uncharacterized protein</fullName>
    </submittedName>
</protein>
<dbReference type="AlphaFoldDB" id="A0A0F9KV46"/>
<comment type="caution">
    <text evidence="1">The sequence shown here is derived from an EMBL/GenBank/DDBJ whole genome shotgun (WGS) entry which is preliminary data.</text>
</comment>
<reference evidence="1" key="1">
    <citation type="journal article" date="2015" name="Nature">
        <title>Complex archaea that bridge the gap between prokaryotes and eukaryotes.</title>
        <authorList>
            <person name="Spang A."/>
            <person name="Saw J.H."/>
            <person name="Jorgensen S.L."/>
            <person name="Zaremba-Niedzwiedzka K."/>
            <person name="Martijn J."/>
            <person name="Lind A.E."/>
            <person name="van Eijk R."/>
            <person name="Schleper C."/>
            <person name="Guy L."/>
            <person name="Ettema T.J."/>
        </authorList>
    </citation>
    <scope>NUCLEOTIDE SEQUENCE</scope>
</reference>
<organism evidence="1">
    <name type="scientific">marine sediment metagenome</name>
    <dbReference type="NCBI Taxonomy" id="412755"/>
    <lineage>
        <taxon>unclassified sequences</taxon>
        <taxon>metagenomes</taxon>
        <taxon>ecological metagenomes</taxon>
    </lineage>
</organism>
<evidence type="ECO:0000313" key="1">
    <source>
        <dbReference type="EMBL" id="KKM19200.1"/>
    </source>
</evidence>
<accession>A0A0F9KV46</accession>
<gene>
    <name evidence="1" type="ORF">LCGC14_1658050</name>
</gene>
<sequence length="53" mass="6564">MDLRWNAPRQRSAVDRNGFCVEVWFPSWRERMWHRILRIVRRAGGLRGHEWTD</sequence>
<proteinExistence type="predicted"/>